<evidence type="ECO:0000313" key="2">
    <source>
        <dbReference type="EMBL" id="KAF0981229.1"/>
    </source>
</evidence>
<dbReference type="Proteomes" id="UP000444721">
    <property type="component" value="Unassembled WGS sequence"/>
</dbReference>
<gene>
    <name evidence="2" type="ORF">FDP41_013017</name>
</gene>
<reference evidence="2 3" key="1">
    <citation type="journal article" date="2019" name="Sci. Rep.">
        <title>Nanopore sequencing improves the draft genome of the human pathogenic amoeba Naegleria fowleri.</title>
        <authorList>
            <person name="Liechti N."/>
            <person name="Schurch N."/>
            <person name="Bruggmann R."/>
            <person name="Wittwer M."/>
        </authorList>
    </citation>
    <scope>NUCLEOTIDE SEQUENCE [LARGE SCALE GENOMIC DNA]</scope>
    <source>
        <strain evidence="2 3">ATCC 30894</strain>
    </source>
</reference>
<feature type="compositionally biased region" description="Low complexity" evidence="1">
    <location>
        <begin position="9"/>
        <end position="20"/>
    </location>
</feature>
<proteinExistence type="predicted"/>
<name>A0A6A5C7F9_NAEFO</name>
<dbReference type="OMA" id="KRMYYIH"/>
<dbReference type="VEuPathDB" id="AmoebaDB:NfTy_078650"/>
<sequence>MYQQENHSSHSPTSSSDRSCSVGRVVCTQTHEVTCQDRYKIYGTVFIPLDQDSEGKFCQTHISETAILMAPAMGIPCRFYKDFCTFICEEIGCIVMTFDYRGCFSSGLRVNAVVADNSNMDHNKKASADEEKKILYDIQNKYISIRNWGLLDVTAIMNFLESTPLHKLLLTSSDSTTKVLPKIVKSSEMHNKQGSENNKSVIQQEEQLTQYLTHLEQQQYSSPILPIDNFLYIAHSIGGQILAHIPSLYLQKFIGTVWVGTQSGLMTHWPWITPRIFMFFYWYVYLPMMVRMYPLITPPVYVANKLVRDWYSAGHCRRNYIFEYCGIEEPPKNPQHPAWALQKIPMVSYVIEGDNFAPLQSAMWIFRSLSDPKFVSFTDQQHLNTDNSRIPKTINVTLKKDSNTQQDDHVQPLTCPNEKRMYYIHGEIAKKVGHFNFFKRKDGRDECWPHILTIVKQMMENHDSQKKQKTLMEFTDPRPSKL</sequence>
<feature type="region of interest" description="Disordered" evidence="1">
    <location>
        <begin position="1"/>
        <end position="20"/>
    </location>
</feature>
<comment type="caution">
    <text evidence="2">The sequence shown here is derived from an EMBL/GenBank/DDBJ whole genome shotgun (WGS) entry which is preliminary data.</text>
</comment>
<accession>A0A6A5C7F9</accession>
<dbReference type="InterPro" id="IPR029058">
    <property type="entry name" value="AB_hydrolase_fold"/>
</dbReference>
<dbReference type="VEuPathDB" id="AmoebaDB:FDP41_013017"/>
<dbReference type="VEuPathDB" id="AmoebaDB:NF0098690"/>
<evidence type="ECO:0000313" key="3">
    <source>
        <dbReference type="Proteomes" id="UP000444721"/>
    </source>
</evidence>
<feature type="region of interest" description="Disordered" evidence="1">
    <location>
        <begin position="462"/>
        <end position="482"/>
    </location>
</feature>
<dbReference type="Gene3D" id="3.40.50.1820">
    <property type="entry name" value="alpha/beta hydrolase"/>
    <property type="match status" value="1"/>
</dbReference>
<dbReference type="RefSeq" id="XP_044565942.1">
    <property type="nucleotide sequence ID" value="XM_044703601.1"/>
</dbReference>
<dbReference type="AlphaFoldDB" id="A0A6A5C7F9"/>
<dbReference type="EMBL" id="VFQX01000016">
    <property type="protein sequence ID" value="KAF0981229.1"/>
    <property type="molecule type" value="Genomic_DNA"/>
</dbReference>
<keyword evidence="3" id="KW-1185">Reference proteome</keyword>
<dbReference type="GeneID" id="68120232"/>
<organism evidence="2 3">
    <name type="scientific">Naegleria fowleri</name>
    <name type="common">Brain eating amoeba</name>
    <dbReference type="NCBI Taxonomy" id="5763"/>
    <lineage>
        <taxon>Eukaryota</taxon>
        <taxon>Discoba</taxon>
        <taxon>Heterolobosea</taxon>
        <taxon>Tetramitia</taxon>
        <taxon>Eutetramitia</taxon>
        <taxon>Vahlkampfiidae</taxon>
        <taxon>Naegleria</taxon>
    </lineage>
</organism>
<dbReference type="SUPFAM" id="SSF53474">
    <property type="entry name" value="alpha/beta-Hydrolases"/>
    <property type="match status" value="1"/>
</dbReference>
<dbReference type="OrthoDB" id="10258935at2759"/>
<evidence type="ECO:0000256" key="1">
    <source>
        <dbReference type="SAM" id="MobiDB-lite"/>
    </source>
</evidence>
<protein>
    <submittedName>
        <fullName evidence="2">Uncharacterized protein</fullName>
    </submittedName>
</protein>